<proteinExistence type="predicted"/>
<name>A0A8S3ZHU0_9EUPU</name>
<dbReference type="OrthoDB" id="9992988at2759"/>
<evidence type="ECO:0000313" key="2">
    <source>
        <dbReference type="Proteomes" id="UP000678393"/>
    </source>
</evidence>
<dbReference type="Proteomes" id="UP000678393">
    <property type="component" value="Unassembled WGS sequence"/>
</dbReference>
<dbReference type="SUPFAM" id="SSF63829">
    <property type="entry name" value="Calcium-dependent phosphotriesterase"/>
    <property type="match status" value="1"/>
</dbReference>
<protein>
    <submittedName>
        <fullName evidence="1">Uncharacterized protein</fullName>
    </submittedName>
</protein>
<evidence type="ECO:0000313" key="1">
    <source>
        <dbReference type="EMBL" id="CAG5129017.1"/>
    </source>
</evidence>
<dbReference type="EMBL" id="CAJHNH020003327">
    <property type="protein sequence ID" value="CAG5129017.1"/>
    <property type="molecule type" value="Genomic_DNA"/>
</dbReference>
<dbReference type="AlphaFoldDB" id="A0A8S3ZHU0"/>
<gene>
    <name evidence="1" type="ORF">CUNI_LOCUS14575</name>
</gene>
<comment type="caution">
    <text evidence="1">The sequence shown here is derived from an EMBL/GenBank/DDBJ whole genome shotgun (WGS) entry which is preliminary data.</text>
</comment>
<organism evidence="1 2">
    <name type="scientific">Candidula unifasciata</name>
    <dbReference type="NCBI Taxonomy" id="100452"/>
    <lineage>
        <taxon>Eukaryota</taxon>
        <taxon>Metazoa</taxon>
        <taxon>Spiralia</taxon>
        <taxon>Lophotrochozoa</taxon>
        <taxon>Mollusca</taxon>
        <taxon>Gastropoda</taxon>
        <taxon>Heterobranchia</taxon>
        <taxon>Euthyneura</taxon>
        <taxon>Panpulmonata</taxon>
        <taxon>Eupulmonata</taxon>
        <taxon>Stylommatophora</taxon>
        <taxon>Helicina</taxon>
        <taxon>Helicoidea</taxon>
        <taxon>Geomitridae</taxon>
        <taxon>Candidula</taxon>
    </lineage>
</organism>
<keyword evidence="2" id="KW-1185">Reference proteome</keyword>
<accession>A0A8S3ZHU0</accession>
<sequence>VLKSFTKDSSGLPLFSDPAYLCVTPDKMLVVSDVGNKTVKYLSVDGEQKFTYPPEGVKCLRSLKGVTCDPSDRIIVVDDGDLLCLTCDGQLEKTLVSFKHSLVCLSGTVAADKSGHLYIVDNDEDIHVFRIVINLNP</sequence>
<feature type="non-terminal residue" evidence="1">
    <location>
        <position position="1"/>
    </location>
</feature>
<reference evidence="1" key="1">
    <citation type="submission" date="2021-04" db="EMBL/GenBank/DDBJ databases">
        <authorList>
            <consortium name="Molecular Ecology Group"/>
        </authorList>
    </citation>
    <scope>NUCLEOTIDE SEQUENCE</scope>
</reference>
<dbReference type="Gene3D" id="2.120.10.30">
    <property type="entry name" value="TolB, C-terminal domain"/>
    <property type="match status" value="1"/>
</dbReference>
<dbReference type="InterPro" id="IPR011042">
    <property type="entry name" value="6-blade_b-propeller_TolB-like"/>
</dbReference>